<evidence type="ECO:0000313" key="2">
    <source>
        <dbReference type="EMBL" id="GAA4011005.1"/>
    </source>
</evidence>
<keyword evidence="3" id="KW-1185">Reference proteome</keyword>
<evidence type="ECO:0000256" key="1">
    <source>
        <dbReference type="SAM" id="MobiDB-lite"/>
    </source>
</evidence>
<accession>A0ABP7SFU4</accession>
<reference evidence="3" key="1">
    <citation type="journal article" date="2019" name="Int. J. Syst. Evol. Microbiol.">
        <title>The Global Catalogue of Microorganisms (GCM) 10K type strain sequencing project: providing services to taxonomists for standard genome sequencing and annotation.</title>
        <authorList>
            <consortium name="The Broad Institute Genomics Platform"/>
            <consortium name="The Broad Institute Genome Sequencing Center for Infectious Disease"/>
            <person name="Wu L."/>
            <person name="Ma J."/>
        </authorList>
    </citation>
    <scope>NUCLEOTIDE SEQUENCE [LARGE SCALE GENOMIC DNA]</scope>
    <source>
        <strain evidence="3">JCM 17027</strain>
    </source>
</reference>
<dbReference type="EMBL" id="BAABCQ010000216">
    <property type="protein sequence ID" value="GAA4011005.1"/>
    <property type="molecule type" value="Genomic_DNA"/>
</dbReference>
<comment type="caution">
    <text evidence="2">The sequence shown here is derived from an EMBL/GenBank/DDBJ whole genome shotgun (WGS) entry which is preliminary data.</text>
</comment>
<gene>
    <name evidence="2" type="ORF">GCM10022384_65160</name>
</gene>
<organism evidence="2 3">
    <name type="scientific">Streptomyces marokkonensis</name>
    <dbReference type="NCBI Taxonomy" id="324855"/>
    <lineage>
        <taxon>Bacteria</taxon>
        <taxon>Bacillati</taxon>
        <taxon>Actinomycetota</taxon>
        <taxon>Actinomycetes</taxon>
        <taxon>Kitasatosporales</taxon>
        <taxon>Streptomycetaceae</taxon>
        <taxon>Streptomyces</taxon>
    </lineage>
</organism>
<evidence type="ECO:0008006" key="4">
    <source>
        <dbReference type="Google" id="ProtNLM"/>
    </source>
</evidence>
<protein>
    <recommendedName>
        <fullName evidence="4">Flp pilus assembly protein RcpC/CpaB domain-containing protein</fullName>
    </recommendedName>
</protein>
<proteinExistence type="predicted"/>
<feature type="region of interest" description="Disordered" evidence="1">
    <location>
        <begin position="63"/>
        <end position="92"/>
    </location>
</feature>
<sequence>MSRSAVASPLPPGTDAPPTCEVPHFDPVRVRGGRHRLHRLVSHRRRAVAVGLAVTAAALVAAGPHPGTGGQDAQRARGHPLTEPVRKRHGGQQLVSAPVRIADAGTVRLLGPGDRVDVVAAGDGGAGDTSVIARGVRVTELPEPVDGTTADGALVVVSVPRATAHRLIGAGAASRLAVTLC</sequence>
<name>A0ABP7SFU4_9ACTN</name>
<evidence type="ECO:0000313" key="3">
    <source>
        <dbReference type="Proteomes" id="UP001500034"/>
    </source>
</evidence>
<feature type="region of interest" description="Disordered" evidence="1">
    <location>
        <begin position="1"/>
        <end position="22"/>
    </location>
</feature>
<dbReference type="Proteomes" id="UP001500034">
    <property type="component" value="Unassembled WGS sequence"/>
</dbReference>